<dbReference type="GO" id="GO:0140359">
    <property type="term" value="F:ABC-type transporter activity"/>
    <property type="evidence" value="ECO:0007669"/>
    <property type="project" value="InterPro"/>
</dbReference>
<dbReference type="Proteomes" id="UP000679129">
    <property type="component" value="Chromosome"/>
</dbReference>
<comment type="similarity">
    <text evidence="5">Belongs to the ABC-2 integral membrane protein family.</text>
</comment>
<keyword evidence="3 5" id="KW-1133">Transmembrane helix</keyword>
<comment type="caution">
    <text evidence="5">Lacks conserved residue(s) required for the propagation of feature annotation.</text>
</comment>
<feature type="transmembrane region" description="Helical" evidence="5">
    <location>
        <begin position="99"/>
        <end position="120"/>
    </location>
</feature>
<evidence type="ECO:0000313" key="7">
    <source>
        <dbReference type="EMBL" id="QWQ32228.1"/>
    </source>
</evidence>
<evidence type="ECO:0000256" key="1">
    <source>
        <dbReference type="ARBA" id="ARBA00004141"/>
    </source>
</evidence>
<dbReference type="GO" id="GO:0043190">
    <property type="term" value="C:ATP-binding cassette (ABC) transporter complex"/>
    <property type="evidence" value="ECO:0007669"/>
    <property type="project" value="InterPro"/>
</dbReference>
<sequence length="178" mass="20099">MAWPIKCQLKSSAALTDGCVQLPFTSGQLIIFYGDSLYYNLAAQFDDDGCCRYAVLFHFNMRVDWLLFSLMSVVSAMMMVGLGLLIGGWAKNENQSAPLFNLISFPMMFLSGAFFPLSFFPEWLRGVTQFIPMTPITDGFRLIMTEHASFIEVLPQIGAVAAWTLVIYIAAIKFFRWE</sequence>
<proteinExistence type="inferred from homology"/>
<dbReference type="InterPro" id="IPR013525">
    <property type="entry name" value="ABC2_TM"/>
</dbReference>
<dbReference type="InterPro" id="IPR000412">
    <property type="entry name" value="ABC_2_transport"/>
</dbReference>
<feature type="domain" description="ABC transmembrane type-2" evidence="6">
    <location>
        <begin position="80"/>
        <end position="178"/>
    </location>
</feature>
<evidence type="ECO:0000256" key="4">
    <source>
        <dbReference type="ARBA" id="ARBA00023136"/>
    </source>
</evidence>
<dbReference type="PANTHER" id="PTHR43027:SF1">
    <property type="entry name" value="DOXORUBICIN RESISTANCE ABC TRANSPORTER PERMEASE PROTEIN DRRC-RELATED"/>
    <property type="match status" value="1"/>
</dbReference>
<reference evidence="7" key="1">
    <citation type="submission" date="2021-06" db="EMBL/GenBank/DDBJ databases">
        <title>An adapted protocol for Saccharibacteria cultivation: two new species join this phylum of Candidate Phyla Radiations.</title>
        <authorList>
            <person name="Ibrahim A."/>
            <person name="Maatouk M."/>
            <person name="Zgheib R."/>
            <person name="Haddad G."/>
            <person name="Bou Khalil J."/>
            <person name="Raoult D."/>
            <person name="Bittar F."/>
        </authorList>
    </citation>
    <scope>NUCLEOTIDE SEQUENCE</scope>
    <source>
        <strain evidence="7">IHU1</strain>
    </source>
</reference>
<protein>
    <recommendedName>
        <fullName evidence="5">Transport permease protein</fullName>
    </recommendedName>
</protein>
<evidence type="ECO:0000256" key="5">
    <source>
        <dbReference type="RuleBase" id="RU361157"/>
    </source>
</evidence>
<keyword evidence="8" id="KW-1185">Reference proteome</keyword>
<dbReference type="PANTHER" id="PTHR43027">
    <property type="entry name" value="DOXORUBICIN RESISTANCE ABC TRANSPORTER PERMEASE PROTEIN DRRC-RELATED"/>
    <property type="match status" value="1"/>
</dbReference>
<dbReference type="InterPro" id="IPR047817">
    <property type="entry name" value="ABC2_TM_bact-type"/>
</dbReference>
<comment type="subcellular location">
    <subcellularLocation>
        <location evidence="5">Cell membrane</location>
        <topology evidence="5">Multi-pass membrane protein</topology>
    </subcellularLocation>
    <subcellularLocation>
        <location evidence="1">Membrane</location>
        <topology evidence="1">Multi-pass membrane protein</topology>
    </subcellularLocation>
</comment>
<accession>A0A8F1SB37</accession>
<evidence type="ECO:0000313" key="8">
    <source>
        <dbReference type="Proteomes" id="UP000679129"/>
    </source>
</evidence>
<dbReference type="KEGG" id="mnd:KOY48_05270"/>
<name>A0A8F1SB37_9BACT</name>
<keyword evidence="2 5" id="KW-0812">Transmembrane</keyword>
<dbReference type="PROSITE" id="PS51012">
    <property type="entry name" value="ABC_TM2"/>
    <property type="match status" value="1"/>
</dbReference>
<dbReference type="InterPro" id="IPR052902">
    <property type="entry name" value="ABC-2_transporter"/>
</dbReference>
<feature type="transmembrane region" description="Helical" evidence="5">
    <location>
        <begin position="153"/>
        <end position="175"/>
    </location>
</feature>
<gene>
    <name evidence="7" type="ORF">KOY48_05270</name>
</gene>
<keyword evidence="5" id="KW-1003">Cell membrane</keyword>
<feature type="transmembrane region" description="Helical" evidence="5">
    <location>
        <begin position="65"/>
        <end position="87"/>
    </location>
</feature>
<dbReference type="PRINTS" id="PR00164">
    <property type="entry name" value="ABC2TRNSPORT"/>
</dbReference>
<dbReference type="AlphaFoldDB" id="A0A8F1SB37"/>
<evidence type="ECO:0000259" key="6">
    <source>
        <dbReference type="PROSITE" id="PS51012"/>
    </source>
</evidence>
<keyword evidence="4 5" id="KW-0472">Membrane</keyword>
<evidence type="ECO:0000256" key="2">
    <source>
        <dbReference type="ARBA" id="ARBA00022692"/>
    </source>
</evidence>
<evidence type="ECO:0000256" key="3">
    <source>
        <dbReference type="ARBA" id="ARBA00022989"/>
    </source>
</evidence>
<organism evidence="7 8">
    <name type="scientific">Candidatus Minimicrobia naudis</name>
    <dbReference type="NCBI Taxonomy" id="2841263"/>
    <lineage>
        <taxon>Bacteria</taxon>
        <taxon>Candidatus Saccharimonadota</taxon>
        <taxon>Candidatus Saccharimonadota incertae sedis</taxon>
        <taxon>Candidatus Minimicrobia</taxon>
    </lineage>
</organism>
<keyword evidence="5" id="KW-0813">Transport</keyword>
<dbReference type="Pfam" id="PF01061">
    <property type="entry name" value="ABC2_membrane"/>
    <property type="match status" value="1"/>
</dbReference>
<dbReference type="EMBL" id="CP076460">
    <property type="protein sequence ID" value="QWQ32228.1"/>
    <property type="molecule type" value="Genomic_DNA"/>
</dbReference>